<feature type="domain" description="RiboL-PSP-HEPN" evidence="1">
    <location>
        <begin position="4"/>
        <end position="58"/>
    </location>
</feature>
<proteinExistence type="predicted"/>
<dbReference type="Proteomes" id="UP000028653">
    <property type="component" value="Unassembled WGS sequence"/>
</dbReference>
<dbReference type="EMBL" id="JMPI01000076">
    <property type="protein sequence ID" value="KFC76685.1"/>
    <property type="molecule type" value="Genomic_DNA"/>
</dbReference>
<dbReference type="Pfam" id="PF18735">
    <property type="entry name" value="HEPN_RiboL-PSP"/>
    <property type="match status" value="1"/>
</dbReference>
<keyword evidence="3" id="KW-1185">Reference proteome</keyword>
<evidence type="ECO:0000313" key="2">
    <source>
        <dbReference type="EMBL" id="KFC76685.1"/>
    </source>
</evidence>
<evidence type="ECO:0000259" key="1">
    <source>
        <dbReference type="Pfam" id="PF18735"/>
    </source>
</evidence>
<name>A0A085FYZ0_9ENTR</name>
<dbReference type="AlphaFoldDB" id="A0A085FYZ0"/>
<dbReference type="InterPro" id="IPR041519">
    <property type="entry name" value="HEPN_RiboL-PSP"/>
</dbReference>
<evidence type="ECO:0000313" key="3">
    <source>
        <dbReference type="Proteomes" id="UP000028653"/>
    </source>
</evidence>
<protein>
    <recommendedName>
        <fullName evidence="1">RiboL-PSP-HEPN domain-containing protein</fullName>
    </recommendedName>
</protein>
<sequence>MFDFDFERFSDVKSTLDRLVHVRNCIAHGENSILPTQENIENFIDAVKQGIDILMDEIDIFLMQECYLYQQQA</sequence>
<organism evidence="2 3">
    <name type="scientific">Buttiauxella agrestis ATCC 33320</name>
    <dbReference type="NCBI Taxonomy" id="1006004"/>
    <lineage>
        <taxon>Bacteria</taxon>
        <taxon>Pseudomonadati</taxon>
        <taxon>Pseudomonadota</taxon>
        <taxon>Gammaproteobacteria</taxon>
        <taxon>Enterobacterales</taxon>
        <taxon>Enterobacteriaceae</taxon>
        <taxon>Buttiauxella</taxon>
    </lineage>
</organism>
<comment type="caution">
    <text evidence="2">The sequence shown here is derived from an EMBL/GenBank/DDBJ whole genome shotgun (WGS) entry which is preliminary data.</text>
</comment>
<gene>
    <name evidence="2" type="ORF">GBAG_4320</name>
</gene>
<reference evidence="2 3" key="1">
    <citation type="submission" date="2014-05" db="EMBL/GenBank/DDBJ databases">
        <title>ATOL: Assembling a taxonomically balanced genome-scale reconstruction of the evolutionary history of the Enterobacteriaceae.</title>
        <authorList>
            <person name="Plunkett G.III."/>
            <person name="Neeno-Eckwall E.C."/>
            <person name="Glasner J.D."/>
            <person name="Perna N.T."/>
        </authorList>
    </citation>
    <scope>NUCLEOTIDE SEQUENCE [LARGE SCALE GENOMIC DNA]</scope>
    <source>
        <strain evidence="2 3">ATCC 33320</strain>
    </source>
</reference>
<accession>A0A085FYZ0</accession>